<dbReference type="CDD" id="cd04056">
    <property type="entry name" value="Peptidases_S53"/>
    <property type="match status" value="1"/>
</dbReference>
<dbReference type="InterPro" id="IPR050819">
    <property type="entry name" value="Tripeptidyl-peptidase_I"/>
</dbReference>
<dbReference type="SUPFAM" id="SSF54897">
    <property type="entry name" value="Protease propeptides/inhibitors"/>
    <property type="match status" value="1"/>
</dbReference>
<accession>A0ABQ0QIV8</accession>
<organism evidence="10 11">
    <name type="scientific">Neokomagataea tanensis NBRC 106556</name>
    <dbReference type="NCBI Taxonomy" id="1223519"/>
    <lineage>
        <taxon>Bacteria</taxon>
        <taxon>Pseudomonadati</taxon>
        <taxon>Pseudomonadota</taxon>
        <taxon>Alphaproteobacteria</taxon>
        <taxon>Acetobacterales</taxon>
        <taxon>Acetobacteraceae</taxon>
        <taxon>Neokomagataea</taxon>
    </lineage>
</organism>
<evidence type="ECO:0000259" key="9">
    <source>
        <dbReference type="PROSITE" id="PS51695"/>
    </source>
</evidence>
<feature type="active site" description="Charge relay system" evidence="8">
    <location>
        <position position="299"/>
    </location>
</feature>
<dbReference type="PANTHER" id="PTHR14218:SF15">
    <property type="entry name" value="TRIPEPTIDYL-PEPTIDASE 1"/>
    <property type="match status" value="1"/>
</dbReference>
<dbReference type="Proteomes" id="UP001062443">
    <property type="component" value="Unassembled WGS sequence"/>
</dbReference>
<evidence type="ECO:0000256" key="3">
    <source>
        <dbReference type="ARBA" id="ARBA00022723"/>
    </source>
</evidence>
<evidence type="ECO:0000256" key="4">
    <source>
        <dbReference type="ARBA" id="ARBA00022801"/>
    </source>
</evidence>
<reference evidence="10" key="1">
    <citation type="submission" date="2013-04" db="EMBL/GenBank/DDBJ databases">
        <title>The genome sequencing project of 58 acetic acid bacteria.</title>
        <authorList>
            <person name="Okamoto-Kainuma A."/>
            <person name="Ishikawa M."/>
            <person name="Umino S."/>
            <person name="Koizumi Y."/>
            <person name="Shiwa Y."/>
            <person name="Yoshikawa H."/>
            <person name="Matsutani M."/>
            <person name="Matsushita K."/>
        </authorList>
    </citation>
    <scope>NUCLEOTIDE SEQUENCE</scope>
    <source>
        <strain evidence="10">NBRC 106556</strain>
    </source>
</reference>
<dbReference type="InterPro" id="IPR015366">
    <property type="entry name" value="S53_propep"/>
</dbReference>
<keyword evidence="11" id="KW-1185">Reference proteome</keyword>
<feature type="domain" description="Peptidase S53" evidence="9">
    <location>
        <begin position="217"/>
        <end position="641"/>
    </location>
</feature>
<keyword evidence="5 8" id="KW-0720">Serine protease</keyword>
<dbReference type="EMBL" id="BAQB01000013">
    <property type="protein sequence ID" value="GBR46377.1"/>
    <property type="molecule type" value="Genomic_DNA"/>
</dbReference>
<comment type="cofactor">
    <cofactor evidence="1">
        <name>Ca(2+)</name>
        <dbReference type="ChEBI" id="CHEBI:29108"/>
    </cofactor>
</comment>
<keyword evidence="2 8" id="KW-0645">Protease</keyword>
<dbReference type="Pfam" id="PF09286">
    <property type="entry name" value="Pro-kuma_activ"/>
    <property type="match status" value="1"/>
</dbReference>
<feature type="active site" description="Charge relay system" evidence="8">
    <location>
        <position position="551"/>
    </location>
</feature>
<dbReference type="SUPFAM" id="SSF52743">
    <property type="entry name" value="Subtilisin-like"/>
    <property type="match status" value="1"/>
</dbReference>
<keyword evidence="4 8" id="KW-0378">Hydrolase</keyword>
<dbReference type="PROSITE" id="PS51695">
    <property type="entry name" value="SEDOLISIN"/>
    <property type="match status" value="1"/>
</dbReference>
<evidence type="ECO:0000256" key="1">
    <source>
        <dbReference type="ARBA" id="ARBA00001913"/>
    </source>
</evidence>
<dbReference type="CDD" id="cd11377">
    <property type="entry name" value="Pro-peptidase_S53"/>
    <property type="match status" value="1"/>
</dbReference>
<proteinExistence type="predicted"/>
<evidence type="ECO:0000256" key="7">
    <source>
        <dbReference type="ARBA" id="ARBA00023145"/>
    </source>
</evidence>
<protein>
    <submittedName>
        <fullName evidence="10">Proteinase</fullName>
    </submittedName>
</protein>
<evidence type="ECO:0000256" key="8">
    <source>
        <dbReference type="PROSITE-ProRule" id="PRU01032"/>
    </source>
</evidence>
<keyword evidence="3" id="KW-0479">Metal-binding</keyword>
<keyword evidence="6" id="KW-0106">Calcium</keyword>
<evidence type="ECO:0000256" key="2">
    <source>
        <dbReference type="ARBA" id="ARBA00022670"/>
    </source>
</evidence>
<dbReference type="InterPro" id="IPR030400">
    <property type="entry name" value="Sedolisin_dom"/>
</dbReference>
<evidence type="ECO:0000313" key="10">
    <source>
        <dbReference type="EMBL" id="GBR46377.1"/>
    </source>
</evidence>
<dbReference type="Gene3D" id="3.40.50.200">
    <property type="entry name" value="Peptidase S8/S53 domain"/>
    <property type="match status" value="1"/>
</dbReference>
<dbReference type="SMART" id="SM00944">
    <property type="entry name" value="Pro-kuma_activ"/>
    <property type="match status" value="1"/>
</dbReference>
<name>A0ABQ0QIV8_9PROT</name>
<dbReference type="InterPro" id="IPR036852">
    <property type="entry name" value="Peptidase_S8/S53_dom_sf"/>
</dbReference>
<gene>
    <name evidence="10" type="ORF">AA106556_1088</name>
</gene>
<evidence type="ECO:0000256" key="5">
    <source>
        <dbReference type="ARBA" id="ARBA00022825"/>
    </source>
</evidence>
<evidence type="ECO:0000313" key="11">
    <source>
        <dbReference type="Proteomes" id="UP001062443"/>
    </source>
</evidence>
<comment type="caution">
    <text evidence="8">Lacks conserved residue(s) required for the propagation of feature annotation.</text>
</comment>
<comment type="caution">
    <text evidence="10">The sequence shown here is derived from an EMBL/GenBank/DDBJ whole genome shotgun (WGS) entry which is preliminary data.</text>
</comment>
<feature type="active site" description="Charge relay system" evidence="8">
    <location>
        <position position="295"/>
    </location>
</feature>
<evidence type="ECO:0000256" key="6">
    <source>
        <dbReference type="ARBA" id="ARBA00022837"/>
    </source>
</evidence>
<sequence>MGVLYYGPRGAEMKNAFRYFLGVAGLLGGGAHGVYAAPLSTDFIPHETASAETAVHFDVTLPLRDPAGLAELVRKQQDPTAPEYHHWLQPIDILNRFGPTAYDVAKAKAALEARGLSVQQEGRTLHVSGRVAPVNATLSTSLKVAHVAEGKVHIYTASKPVLPAEFAVGSVVTGLSAHEHVARPYLQHVQLPPSVANPKNRFSTTGAYWFTDLKQAYGYPSYEAHVSTQAGVRRLDGSGATVAILMASDVYDSDVEAMFEHEQFKQKAGLSANPKLAGRVAVDGGATTSSSALDEASLDVQQALGGAPGANVILYTLPDLSDTHIIDGYTKIINDNKADVVSSSFGGCELFYTAAYNEGVDQTQTLNLEHELFLQGNAQGITFLASSGDESGLECPNLTYLNGGNGQFIPSVSTPAADPNVTAVGGTNLVTASTAGSLDSPYLRENAYADPETPYDPDNVGAEASGGYWGAGGGVSTIFAAPTYQLNAGINTGSTSNRALPDIGMQVGGCPGLAQSPCNGGDTAEEGNGNSERSAVIVYIQGQPSGLIGTSVASPEFSSVVALLVEKSGRQGNLNPYIYSLGQQQSSSPNSQYAAYHRDIPGYNGVVTNGQPVQSGHAYFNYTVGNGTPVVKNFIGAYSVPSAGTPQTSTNP</sequence>
<dbReference type="PANTHER" id="PTHR14218">
    <property type="entry name" value="PROTEASE S8 TRIPEPTIDYL PEPTIDASE I CLN2"/>
    <property type="match status" value="1"/>
</dbReference>
<keyword evidence="7" id="KW-0865">Zymogen</keyword>